<evidence type="ECO:0000256" key="3">
    <source>
        <dbReference type="SAM" id="Phobius"/>
    </source>
</evidence>
<accession>A0A554X6T4</accession>
<dbReference type="RefSeq" id="WP_143897923.1">
    <property type="nucleotide sequence ID" value="NZ_CP083911.1"/>
</dbReference>
<dbReference type="OrthoDB" id="8770832at2"/>
<dbReference type="PANTHER" id="PTHR33371:SF4">
    <property type="entry name" value="INTERMEMBRANE PHOSPHOLIPID TRANSPORT SYSTEM BINDING PROTEIN MLAD"/>
    <property type="match status" value="1"/>
</dbReference>
<evidence type="ECO:0000256" key="1">
    <source>
        <dbReference type="SAM" id="Coils"/>
    </source>
</evidence>
<dbReference type="PANTHER" id="PTHR33371">
    <property type="entry name" value="INTERMEMBRANE PHOSPHOLIPID TRANSPORT SYSTEM BINDING PROTEIN MLAD-RELATED"/>
    <property type="match status" value="1"/>
</dbReference>
<feature type="region of interest" description="Disordered" evidence="2">
    <location>
        <begin position="1"/>
        <end position="21"/>
    </location>
</feature>
<evidence type="ECO:0000259" key="4">
    <source>
        <dbReference type="Pfam" id="PF02470"/>
    </source>
</evidence>
<comment type="caution">
    <text evidence="5">The sequence shown here is derived from an EMBL/GenBank/DDBJ whole genome shotgun (WGS) entry which is preliminary data.</text>
</comment>
<dbReference type="AlphaFoldDB" id="A0A554X6T4"/>
<keyword evidence="1" id="KW-0175">Coiled coil</keyword>
<evidence type="ECO:0000256" key="2">
    <source>
        <dbReference type="SAM" id="MobiDB-lite"/>
    </source>
</evidence>
<dbReference type="Proteomes" id="UP000317763">
    <property type="component" value="Unassembled WGS sequence"/>
</dbReference>
<evidence type="ECO:0000313" key="5">
    <source>
        <dbReference type="EMBL" id="TSE31527.1"/>
    </source>
</evidence>
<protein>
    <submittedName>
        <fullName evidence="5">MlaD protein</fullName>
    </submittedName>
</protein>
<dbReference type="Pfam" id="PF02470">
    <property type="entry name" value="MlaD"/>
    <property type="match status" value="1"/>
</dbReference>
<keyword evidence="6" id="KW-1185">Reference proteome</keyword>
<sequence length="335" mass="36013">MRDDPALPPTGTEPADATPAAPAVERRARALLVLLAALLLGAAGYLLYARGVFESTQTLVLVTDDAEGVTVGMDLTFSGFPIGRVRRIELAPDGAVRIVVDVARRDAHWLREGSVFTMERGIVGGTRLRAYTGVLEGPLLPDGAERRVLRGDALADLPRAVNTARELLEQLRAMTDNDAPLNVSLRELRALLAKANGEAGVLGVVMGSDADRARVTAALDDTRRLLQQATAAAQRVEALVQRADERVLGPQGLADEVQATVQQARELLVGLRGTLQRVDAVLVEAHGIAANTRAATTDLDALRAEVEATLQRVDGMIVDIQRRWPFVRESEVRLP</sequence>
<keyword evidence="3" id="KW-0472">Membrane</keyword>
<feature type="compositionally biased region" description="Low complexity" evidence="2">
    <location>
        <begin position="9"/>
        <end position="21"/>
    </location>
</feature>
<organism evidence="5 6">
    <name type="scientific">Tepidimonas taiwanensis</name>
    <dbReference type="NCBI Taxonomy" id="307486"/>
    <lineage>
        <taxon>Bacteria</taxon>
        <taxon>Pseudomonadati</taxon>
        <taxon>Pseudomonadota</taxon>
        <taxon>Betaproteobacteria</taxon>
        <taxon>Burkholderiales</taxon>
        <taxon>Tepidimonas</taxon>
    </lineage>
</organism>
<feature type="coiled-coil region" evidence="1">
    <location>
        <begin position="219"/>
        <end position="246"/>
    </location>
</feature>
<feature type="domain" description="Mce/MlaD" evidence="4">
    <location>
        <begin position="56"/>
        <end position="119"/>
    </location>
</feature>
<dbReference type="STRING" id="307486.GCA_000807215_00978"/>
<gene>
    <name evidence="5" type="ORF">Ttaiw_01481</name>
</gene>
<dbReference type="InterPro" id="IPR052336">
    <property type="entry name" value="MlaD_Phospholipid_Transporter"/>
</dbReference>
<name>A0A554X6T4_9BURK</name>
<dbReference type="InterPro" id="IPR003399">
    <property type="entry name" value="Mce/MlaD"/>
</dbReference>
<reference evidence="5 6" key="1">
    <citation type="submission" date="2019-07" db="EMBL/GenBank/DDBJ databases">
        <title>Tepidimonas taiwanensis I1-1 draft genome.</title>
        <authorList>
            <person name="Da Costa M.S."/>
            <person name="Froufe H.J.C."/>
            <person name="Egas C."/>
            <person name="Albuquerque L."/>
        </authorList>
    </citation>
    <scope>NUCLEOTIDE SEQUENCE [LARGE SCALE GENOMIC DNA]</scope>
    <source>
        <strain evidence="5 6">I1-1</strain>
    </source>
</reference>
<feature type="transmembrane region" description="Helical" evidence="3">
    <location>
        <begin position="30"/>
        <end position="48"/>
    </location>
</feature>
<keyword evidence="3" id="KW-0812">Transmembrane</keyword>
<keyword evidence="3" id="KW-1133">Transmembrane helix</keyword>
<proteinExistence type="predicted"/>
<dbReference type="EMBL" id="VJOM01000014">
    <property type="protein sequence ID" value="TSE31527.1"/>
    <property type="molecule type" value="Genomic_DNA"/>
</dbReference>
<evidence type="ECO:0000313" key="6">
    <source>
        <dbReference type="Proteomes" id="UP000317763"/>
    </source>
</evidence>